<dbReference type="EMBL" id="CAMGYJ010000009">
    <property type="protein sequence ID" value="CAI0544867.1"/>
    <property type="molecule type" value="Genomic_DNA"/>
</dbReference>
<proteinExistence type="predicted"/>
<comment type="caution">
    <text evidence="1">The sequence shown here is derived from an EMBL/GenBank/DDBJ whole genome shotgun (WGS) entry which is preliminary data.</text>
</comment>
<reference evidence="1" key="1">
    <citation type="submission" date="2022-08" db="EMBL/GenBank/DDBJ databases">
        <authorList>
            <person name="Gutierrez-Valencia J."/>
        </authorList>
    </citation>
    <scope>NUCLEOTIDE SEQUENCE</scope>
</reference>
<dbReference type="Proteomes" id="UP001154282">
    <property type="component" value="Unassembled WGS sequence"/>
</dbReference>
<evidence type="ECO:0000313" key="2">
    <source>
        <dbReference type="Proteomes" id="UP001154282"/>
    </source>
</evidence>
<keyword evidence="2" id="KW-1185">Reference proteome</keyword>
<organism evidence="1 2">
    <name type="scientific">Linum tenue</name>
    <dbReference type="NCBI Taxonomy" id="586396"/>
    <lineage>
        <taxon>Eukaryota</taxon>
        <taxon>Viridiplantae</taxon>
        <taxon>Streptophyta</taxon>
        <taxon>Embryophyta</taxon>
        <taxon>Tracheophyta</taxon>
        <taxon>Spermatophyta</taxon>
        <taxon>Magnoliopsida</taxon>
        <taxon>eudicotyledons</taxon>
        <taxon>Gunneridae</taxon>
        <taxon>Pentapetalae</taxon>
        <taxon>rosids</taxon>
        <taxon>fabids</taxon>
        <taxon>Malpighiales</taxon>
        <taxon>Linaceae</taxon>
        <taxon>Linum</taxon>
    </lineage>
</organism>
<accession>A0AAV0QKP8</accession>
<name>A0AAV0QKP8_9ROSI</name>
<evidence type="ECO:0000313" key="1">
    <source>
        <dbReference type="EMBL" id="CAI0544867.1"/>
    </source>
</evidence>
<gene>
    <name evidence="1" type="ORF">LITE_LOCUS43335</name>
</gene>
<sequence length="39" mass="4455">MAKCNHFLKRSIAGLGFNVNPGPRYDDYSVNSYYLAMKL</sequence>
<protein>
    <submittedName>
        <fullName evidence="1">Uncharacterized protein</fullName>
    </submittedName>
</protein>
<dbReference type="AlphaFoldDB" id="A0AAV0QKP8"/>